<dbReference type="InterPro" id="IPR013813">
    <property type="entry name" value="Endoribo_LPSP/chorism_mut-like"/>
</dbReference>
<protein>
    <recommendedName>
        <fullName evidence="1">Endoribonuclease L-PSP/chorismate mutase-like domain-containing protein</fullName>
    </recommendedName>
</protein>
<name>A0A2Z4AFY1_9BACT</name>
<dbReference type="PANTHER" id="PTHR43760">
    <property type="entry name" value="ENDORIBONUCLEASE-RELATED"/>
    <property type="match status" value="1"/>
</dbReference>
<dbReference type="KEGG" id="mtar:DF168_01134"/>
<dbReference type="SUPFAM" id="SSF55298">
    <property type="entry name" value="YjgF-like"/>
    <property type="match status" value="1"/>
</dbReference>
<dbReference type="AlphaFoldDB" id="A0A2Z4AFY1"/>
<dbReference type="EMBL" id="CP029803">
    <property type="protein sequence ID" value="AWT59936.1"/>
    <property type="molecule type" value="Genomic_DNA"/>
</dbReference>
<sequence>MNVEENIVKLGLNLPPPPSPVGLYKPILVVGNLAYLSGHGPVENSGNLTKGKVGENLSIEEGKSAARQVGLTLLATIKNHFGNLEQISRVVKLLGLVNCPSDFVDHPTVINGCSELFSELFGADNGIGVRSAIGTNSLPGNIPVEIEAIFQLR</sequence>
<proteinExistence type="predicted"/>
<dbReference type="PANTHER" id="PTHR43760:SF1">
    <property type="entry name" value="ENDORIBONUCLEASE L-PSP_CHORISMATE MUTASE-LIKE DOMAIN-CONTAINING PROTEIN"/>
    <property type="match status" value="1"/>
</dbReference>
<gene>
    <name evidence="2" type="ORF">DF168_01134</name>
</gene>
<accession>A0A2Z4AFY1</accession>
<dbReference type="Gene3D" id="3.30.1330.40">
    <property type="entry name" value="RutC-like"/>
    <property type="match status" value="1"/>
</dbReference>
<dbReference type="Proteomes" id="UP000247465">
    <property type="component" value="Chromosome"/>
</dbReference>
<evidence type="ECO:0000259" key="1">
    <source>
        <dbReference type="Pfam" id="PF14588"/>
    </source>
</evidence>
<evidence type="ECO:0000313" key="3">
    <source>
        <dbReference type="Proteomes" id="UP000247465"/>
    </source>
</evidence>
<organism evidence="2 3">
    <name type="scientific">Candidatus Moanibacter tarae</name>
    <dbReference type="NCBI Taxonomy" id="2200854"/>
    <lineage>
        <taxon>Bacteria</taxon>
        <taxon>Pseudomonadati</taxon>
        <taxon>Verrucomicrobiota</taxon>
        <taxon>Opitutia</taxon>
        <taxon>Puniceicoccales</taxon>
        <taxon>Puniceicoccales incertae sedis</taxon>
        <taxon>Candidatus Moanibacter</taxon>
    </lineage>
</organism>
<reference evidence="2 3" key="1">
    <citation type="submission" date="2018-06" db="EMBL/GenBank/DDBJ databases">
        <title>Draft Genome Sequence of a Novel Marine Bacterium Related to the Verrucomicrobia.</title>
        <authorList>
            <person name="Vosseberg J."/>
            <person name="Martijn J."/>
            <person name="Ettema T.J.G."/>
        </authorList>
    </citation>
    <scope>NUCLEOTIDE SEQUENCE [LARGE SCALE GENOMIC DNA]</scope>
    <source>
        <strain evidence="2">TARA_B100001123</strain>
    </source>
</reference>
<dbReference type="Pfam" id="PF14588">
    <property type="entry name" value="YjgF_endoribonc"/>
    <property type="match status" value="1"/>
</dbReference>
<evidence type="ECO:0000313" key="2">
    <source>
        <dbReference type="EMBL" id="AWT59936.1"/>
    </source>
</evidence>
<feature type="domain" description="Endoribonuclease L-PSP/chorismate mutase-like" evidence="1">
    <location>
        <begin position="5"/>
        <end position="124"/>
    </location>
</feature>
<dbReference type="InterPro" id="IPR035959">
    <property type="entry name" value="RutC-like_sf"/>
</dbReference>
<dbReference type="CDD" id="cd02199">
    <property type="entry name" value="YjgF_YER057c_UK114_like_1"/>
    <property type="match status" value="1"/>
</dbReference>